<dbReference type="RefSeq" id="WP_161926949.1">
    <property type="nucleotide sequence ID" value="NZ_BJOU01000001.1"/>
</dbReference>
<comment type="caution">
    <text evidence="1">The sequence shown here is derived from an EMBL/GenBank/DDBJ whole genome shotgun (WGS) entry which is preliminary data.</text>
</comment>
<gene>
    <name evidence="1" type="ORF">nbrc107697_16900</name>
</gene>
<evidence type="ECO:0000313" key="1">
    <source>
        <dbReference type="EMBL" id="GED97651.1"/>
    </source>
</evidence>
<sequence>MTVIDTPPGAAVPIPGFDTAITMAEAAACDNPTWWNDVRNRTHDADVGYASSVLLAEFIRHHAHVHGVPVSDIWARIRATGELPI</sequence>
<name>A0A7I9UXV4_9ACTN</name>
<organism evidence="1 2">
    <name type="scientific">Gordonia crocea</name>
    <dbReference type="NCBI Taxonomy" id="589162"/>
    <lineage>
        <taxon>Bacteria</taxon>
        <taxon>Bacillati</taxon>
        <taxon>Actinomycetota</taxon>
        <taxon>Actinomycetes</taxon>
        <taxon>Mycobacteriales</taxon>
        <taxon>Gordoniaceae</taxon>
        <taxon>Gordonia</taxon>
    </lineage>
</organism>
<proteinExistence type="predicted"/>
<dbReference type="AlphaFoldDB" id="A0A7I9UXV4"/>
<reference evidence="2" key="1">
    <citation type="submission" date="2019-06" db="EMBL/GenBank/DDBJ databases">
        <title>Gordonia isolated from sludge of a wastewater treatment plant.</title>
        <authorList>
            <person name="Tamura T."/>
            <person name="Aoyama K."/>
            <person name="Kang Y."/>
            <person name="Saito S."/>
            <person name="Akiyama N."/>
            <person name="Yazawa K."/>
            <person name="Gonoi T."/>
            <person name="Mikami Y."/>
        </authorList>
    </citation>
    <scope>NUCLEOTIDE SEQUENCE [LARGE SCALE GENOMIC DNA]</scope>
    <source>
        <strain evidence="2">NBRC 107697</strain>
    </source>
</reference>
<evidence type="ECO:0000313" key="2">
    <source>
        <dbReference type="Proteomes" id="UP000444980"/>
    </source>
</evidence>
<keyword evidence="2" id="KW-1185">Reference proteome</keyword>
<accession>A0A7I9UXV4</accession>
<dbReference type="OrthoDB" id="4376844at2"/>
<dbReference type="EMBL" id="BJOU01000001">
    <property type="protein sequence ID" value="GED97651.1"/>
    <property type="molecule type" value="Genomic_DNA"/>
</dbReference>
<dbReference type="Proteomes" id="UP000444980">
    <property type="component" value="Unassembled WGS sequence"/>
</dbReference>
<protein>
    <submittedName>
        <fullName evidence="1">Uncharacterized protein</fullName>
    </submittedName>
</protein>